<dbReference type="PANTHER" id="PTHR10281:SF76">
    <property type="entry name" value="CALCUTTA CUP-RELATED"/>
    <property type="match status" value="1"/>
</dbReference>
<dbReference type="Proteomes" id="UP001165120">
    <property type="component" value="Unassembled WGS sequence"/>
</dbReference>
<accession>A0A9W6T4X9</accession>
<keyword evidence="5" id="KW-1185">Reference proteome</keyword>
<keyword evidence="2" id="KW-1133">Transmembrane helix</keyword>
<dbReference type="AlphaFoldDB" id="A0A9W6T4X9"/>
<dbReference type="InterPro" id="IPR036400">
    <property type="entry name" value="Cyt_B5-like_heme/steroid_sf"/>
</dbReference>
<evidence type="ECO:0000259" key="3">
    <source>
        <dbReference type="SMART" id="SM01117"/>
    </source>
</evidence>
<dbReference type="SUPFAM" id="SSF55856">
    <property type="entry name" value="Cytochrome b5-like heme/steroid binding domain"/>
    <property type="match status" value="1"/>
</dbReference>
<evidence type="ECO:0000313" key="4">
    <source>
        <dbReference type="EMBL" id="GME76863.1"/>
    </source>
</evidence>
<evidence type="ECO:0000313" key="5">
    <source>
        <dbReference type="Proteomes" id="UP001165120"/>
    </source>
</evidence>
<keyword evidence="2" id="KW-0472">Membrane</keyword>
<dbReference type="EMBL" id="BSXN01002529">
    <property type="protein sequence ID" value="GME76863.1"/>
    <property type="molecule type" value="Genomic_DNA"/>
</dbReference>
<dbReference type="GO" id="GO:0012505">
    <property type="term" value="C:endomembrane system"/>
    <property type="evidence" value="ECO:0007669"/>
    <property type="project" value="TreeGrafter"/>
</dbReference>
<dbReference type="InterPro" id="IPR001199">
    <property type="entry name" value="Cyt_B5-like_heme/steroid-bd"/>
</dbReference>
<comment type="similarity">
    <text evidence="1">Belongs to the cytochrome b5 family. MAPR subfamily.</text>
</comment>
<reference evidence="4" key="1">
    <citation type="submission" date="2023-04" db="EMBL/GenBank/DDBJ databases">
        <title>Candida boidinii NBRC 10035.</title>
        <authorList>
            <person name="Ichikawa N."/>
            <person name="Sato H."/>
            <person name="Tonouchi N."/>
        </authorList>
    </citation>
    <scope>NUCLEOTIDE SEQUENCE</scope>
    <source>
        <strain evidence="4">NBRC 10035</strain>
    </source>
</reference>
<dbReference type="InterPro" id="IPR050577">
    <property type="entry name" value="MAPR/NEUFC/NENF-like"/>
</dbReference>
<dbReference type="Pfam" id="PF00173">
    <property type="entry name" value="Cyt-b5"/>
    <property type="match status" value="1"/>
</dbReference>
<feature type="transmembrane region" description="Helical" evidence="2">
    <location>
        <begin position="47"/>
        <end position="66"/>
    </location>
</feature>
<sequence>MNESENSNIRIRKNANSEIRDDEINKQNGYNHDSKEDLKIRFSIFDILRILIGLVVLNIIVSYLITSSLTWGYKGKYLDISYYKFLMSYPFVKHTLTIEELSEYNGSNVNLPIYLSLNGTIYDVSANRGLYAIGGSYNLLTGKDATRAFVTGCLNKRDEYTYDLRNLDPQVVEKSIKNWVKYFDKSSRYWKFGKVIYEEVKGDPPTDCLNPMKYPFH</sequence>
<dbReference type="Gene3D" id="3.10.120.10">
    <property type="entry name" value="Cytochrome b5-like heme/steroid binding domain"/>
    <property type="match status" value="1"/>
</dbReference>
<comment type="caution">
    <text evidence="4">The sequence shown here is derived from an EMBL/GenBank/DDBJ whole genome shotgun (WGS) entry which is preliminary data.</text>
</comment>
<organism evidence="4 5">
    <name type="scientific">Candida boidinii</name>
    <name type="common">Yeast</name>
    <dbReference type="NCBI Taxonomy" id="5477"/>
    <lineage>
        <taxon>Eukaryota</taxon>
        <taxon>Fungi</taxon>
        <taxon>Dikarya</taxon>
        <taxon>Ascomycota</taxon>
        <taxon>Saccharomycotina</taxon>
        <taxon>Pichiomycetes</taxon>
        <taxon>Pichiales</taxon>
        <taxon>Pichiaceae</taxon>
        <taxon>Ogataea</taxon>
        <taxon>Ogataea/Candida clade</taxon>
    </lineage>
</organism>
<dbReference type="PANTHER" id="PTHR10281">
    <property type="entry name" value="MEMBRANE-ASSOCIATED PROGESTERONE RECEPTOR COMPONENT-RELATED"/>
    <property type="match status" value="1"/>
</dbReference>
<dbReference type="SMART" id="SM01117">
    <property type="entry name" value="Cyt-b5"/>
    <property type="match status" value="1"/>
</dbReference>
<protein>
    <submittedName>
        <fullName evidence="4">Unnamed protein product</fullName>
    </submittedName>
</protein>
<dbReference type="GO" id="GO:0016020">
    <property type="term" value="C:membrane"/>
    <property type="evidence" value="ECO:0007669"/>
    <property type="project" value="TreeGrafter"/>
</dbReference>
<evidence type="ECO:0000256" key="1">
    <source>
        <dbReference type="ARBA" id="ARBA00038357"/>
    </source>
</evidence>
<proteinExistence type="inferred from homology"/>
<evidence type="ECO:0000256" key="2">
    <source>
        <dbReference type="SAM" id="Phobius"/>
    </source>
</evidence>
<feature type="domain" description="Cytochrome b5 heme-binding" evidence="3">
    <location>
        <begin position="96"/>
        <end position="196"/>
    </location>
</feature>
<name>A0A9W6T4X9_CANBO</name>
<gene>
    <name evidence="4" type="ORF">Cboi02_000533700</name>
</gene>
<keyword evidence="2" id="KW-0812">Transmembrane</keyword>